<dbReference type="BioCyc" id="PMAR862515-HMP:GMOO-36-MONOMER"/>
<feature type="compositionally biased region" description="Basic and acidic residues" evidence="1">
    <location>
        <begin position="31"/>
        <end position="41"/>
    </location>
</feature>
<dbReference type="Proteomes" id="UP000004394">
    <property type="component" value="Unassembled WGS sequence"/>
</dbReference>
<keyword evidence="3" id="KW-1185">Reference proteome</keyword>
<protein>
    <submittedName>
        <fullName evidence="2">Uncharacterized protein</fullName>
    </submittedName>
</protein>
<evidence type="ECO:0000313" key="2">
    <source>
        <dbReference type="EMBL" id="EFM03049.1"/>
    </source>
</evidence>
<feature type="compositionally biased region" description="Polar residues" evidence="1">
    <location>
        <begin position="15"/>
        <end position="25"/>
    </location>
</feature>
<evidence type="ECO:0000313" key="3">
    <source>
        <dbReference type="Proteomes" id="UP000004394"/>
    </source>
</evidence>
<proteinExistence type="predicted"/>
<dbReference type="AlphaFoldDB" id="E0NPD4"/>
<sequence length="41" mass="4782">MSSKWISNYLEAGKSPQNGRPTTWKPSECSKQNDKERFTYT</sequence>
<evidence type="ECO:0000256" key="1">
    <source>
        <dbReference type="SAM" id="MobiDB-lite"/>
    </source>
</evidence>
<organism evidence="2 3">
    <name type="scientific">Hoylesella marshii DSM 16973 = JCM 13450</name>
    <dbReference type="NCBI Taxonomy" id="862515"/>
    <lineage>
        <taxon>Bacteria</taxon>
        <taxon>Pseudomonadati</taxon>
        <taxon>Bacteroidota</taxon>
        <taxon>Bacteroidia</taxon>
        <taxon>Bacteroidales</taxon>
        <taxon>Prevotellaceae</taxon>
        <taxon>Hoylesella</taxon>
    </lineage>
</organism>
<accession>E0NPD4</accession>
<dbReference type="EMBL" id="AEEI01000002">
    <property type="protein sequence ID" value="EFM03049.1"/>
    <property type="molecule type" value="Genomic_DNA"/>
</dbReference>
<dbReference type="HOGENOM" id="CLU_3274541_0_0_10"/>
<feature type="region of interest" description="Disordered" evidence="1">
    <location>
        <begin position="1"/>
        <end position="41"/>
    </location>
</feature>
<name>E0NPD4_9BACT</name>
<comment type="caution">
    <text evidence="2">The sequence shown here is derived from an EMBL/GenBank/DDBJ whole genome shotgun (WGS) entry which is preliminary data.</text>
</comment>
<gene>
    <name evidence="2" type="ORF">HMPREF0658_0035</name>
</gene>
<reference evidence="2" key="1">
    <citation type="submission" date="2010-07" db="EMBL/GenBank/DDBJ databases">
        <authorList>
            <person name="Muzny D."/>
            <person name="Qin X."/>
            <person name="Deng J."/>
            <person name="Jiang H."/>
            <person name="Liu Y."/>
            <person name="Qu J."/>
            <person name="Song X.-Z."/>
            <person name="Zhang L."/>
            <person name="Thornton R."/>
            <person name="Coyle M."/>
            <person name="Francisco L."/>
            <person name="Jackson L."/>
            <person name="Javaid M."/>
            <person name="Korchina V."/>
            <person name="Kovar C."/>
            <person name="Mata R."/>
            <person name="Mathew T."/>
            <person name="Ngo R."/>
            <person name="Nguyen L."/>
            <person name="Nguyen N."/>
            <person name="Okwuonu G."/>
            <person name="Ongeri F."/>
            <person name="Pham C."/>
            <person name="Simmons D."/>
            <person name="Wilczek-Boney K."/>
            <person name="Hale W."/>
            <person name="Jakkamsetti A."/>
            <person name="Pham P."/>
            <person name="Ruth R."/>
            <person name="San Lucas F."/>
            <person name="Warren J."/>
            <person name="Zhang J."/>
            <person name="Zhao Z."/>
            <person name="Zhou C."/>
            <person name="Zhu D."/>
            <person name="Lee S."/>
            <person name="Bess C."/>
            <person name="Blankenburg K."/>
            <person name="Forbes L."/>
            <person name="Fu Q."/>
            <person name="Gubbala S."/>
            <person name="Hirani K."/>
            <person name="Jayaseelan J.C."/>
            <person name="Lara F."/>
            <person name="Munidasa M."/>
            <person name="Palculict T."/>
            <person name="Patil S."/>
            <person name="Pu L.-L."/>
            <person name="Saada N."/>
            <person name="Tang L."/>
            <person name="Weissenberger G."/>
            <person name="Zhu Y."/>
            <person name="Hemphill L."/>
            <person name="Shang Y."/>
            <person name="Youmans B."/>
            <person name="Ayvaz T."/>
            <person name="Ross M."/>
            <person name="Santibanez J."/>
            <person name="Aqrawi P."/>
            <person name="Gross S."/>
            <person name="Joshi V."/>
            <person name="Fowler G."/>
            <person name="Nazareth L."/>
            <person name="Reid J."/>
            <person name="Worley K."/>
            <person name="Petrosino J."/>
            <person name="Highlander S."/>
            <person name="Gibbs R."/>
        </authorList>
    </citation>
    <scope>NUCLEOTIDE SEQUENCE [LARGE SCALE GENOMIC DNA]</scope>
    <source>
        <strain evidence="2">DSM 16973</strain>
    </source>
</reference>